<sequence>MHGRCRVAYVWSHIGDKELSMQRFEVKSQKSSGHKVWSSRNAKYDSGFNEYIESPPGRTASGYSPAAAMFLYCY</sequence>
<name>A0A5B7IYS9_PORTR</name>
<evidence type="ECO:0000313" key="2">
    <source>
        <dbReference type="Proteomes" id="UP000324222"/>
    </source>
</evidence>
<comment type="caution">
    <text evidence="1">The sequence shown here is derived from an EMBL/GenBank/DDBJ whole genome shotgun (WGS) entry which is preliminary data.</text>
</comment>
<keyword evidence="2" id="KW-1185">Reference proteome</keyword>
<dbReference type="EMBL" id="VSRR010085256">
    <property type="protein sequence ID" value="MPC90691.1"/>
    <property type="molecule type" value="Genomic_DNA"/>
</dbReference>
<evidence type="ECO:0000313" key="1">
    <source>
        <dbReference type="EMBL" id="MPC90691.1"/>
    </source>
</evidence>
<dbReference type="Proteomes" id="UP000324222">
    <property type="component" value="Unassembled WGS sequence"/>
</dbReference>
<organism evidence="1 2">
    <name type="scientific">Portunus trituberculatus</name>
    <name type="common">Swimming crab</name>
    <name type="synonym">Neptunus trituberculatus</name>
    <dbReference type="NCBI Taxonomy" id="210409"/>
    <lineage>
        <taxon>Eukaryota</taxon>
        <taxon>Metazoa</taxon>
        <taxon>Ecdysozoa</taxon>
        <taxon>Arthropoda</taxon>
        <taxon>Crustacea</taxon>
        <taxon>Multicrustacea</taxon>
        <taxon>Malacostraca</taxon>
        <taxon>Eumalacostraca</taxon>
        <taxon>Eucarida</taxon>
        <taxon>Decapoda</taxon>
        <taxon>Pleocyemata</taxon>
        <taxon>Brachyura</taxon>
        <taxon>Eubrachyura</taxon>
        <taxon>Portunoidea</taxon>
        <taxon>Portunidae</taxon>
        <taxon>Portuninae</taxon>
        <taxon>Portunus</taxon>
    </lineage>
</organism>
<proteinExistence type="predicted"/>
<dbReference type="AlphaFoldDB" id="A0A5B7IYS9"/>
<protein>
    <submittedName>
        <fullName evidence="1">Uncharacterized protein</fullName>
    </submittedName>
</protein>
<accession>A0A5B7IYS9</accession>
<reference evidence="1 2" key="1">
    <citation type="submission" date="2019-05" db="EMBL/GenBank/DDBJ databases">
        <title>Another draft genome of Portunus trituberculatus and its Hox gene families provides insights of decapod evolution.</title>
        <authorList>
            <person name="Jeong J.-H."/>
            <person name="Song I."/>
            <person name="Kim S."/>
            <person name="Choi T."/>
            <person name="Kim D."/>
            <person name="Ryu S."/>
            <person name="Kim W."/>
        </authorList>
    </citation>
    <scope>NUCLEOTIDE SEQUENCE [LARGE SCALE GENOMIC DNA]</scope>
    <source>
        <tissue evidence="1">Muscle</tissue>
    </source>
</reference>
<gene>
    <name evidence="1" type="ORF">E2C01_085688</name>
</gene>